<sequence length="92" mass="10116">MNTAPLVSSVAAGLGGITAAMVGAPWWLTAGLFGALALGLITVAVLQTLLPQESAHRLAWWRDRRRHQQLRRQSRTRPVRPRGRTQAQGHDE</sequence>
<proteinExistence type="predicted"/>
<keyword evidence="2" id="KW-1133">Transmembrane helix</keyword>
<comment type="caution">
    <text evidence="3">The sequence shown here is derived from an EMBL/GenBank/DDBJ whole genome shotgun (WGS) entry which is preliminary data.</text>
</comment>
<evidence type="ECO:0000256" key="2">
    <source>
        <dbReference type="SAM" id="Phobius"/>
    </source>
</evidence>
<keyword evidence="4" id="KW-1185">Reference proteome</keyword>
<evidence type="ECO:0000313" key="3">
    <source>
        <dbReference type="EMBL" id="MER7178538.1"/>
    </source>
</evidence>
<name>A0ABV1WNT9_9ACTN</name>
<keyword evidence="2" id="KW-0472">Membrane</keyword>
<evidence type="ECO:0000313" key="4">
    <source>
        <dbReference type="Proteomes" id="UP001474181"/>
    </source>
</evidence>
<gene>
    <name evidence="3" type="ORF">ABT404_03445</name>
</gene>
<evidence type="ECO:0000256" key="1">
    <source>
        <dbReference type="SAM" id="MobiDB-lite"/>
    </source>
</evidence>
<protein>
    <recommendedName>
        <fullName evidence="5">Integral membrane protein</fullName>
    </recommendedName>
</protein>
<dbReference type="RefSeq" id="WP_350776981.1">
    <property type="nucleotide sequence ID" value="NZ_JBEPEK010000014.1"/>
</dbReference>
<dbReference type="EMBL" id="JBEPEK010000014">
    <property type="protein sequence ID" value="MER7178538.1"/>
    <property type="molecule type" value="Genomic_DNA"/>
</dbReference>
<feature type="compositionally biased region" description="Basic residues" evidence="1">
    <location>
        <begin position="67"/>
        <end position="83"/>
    </location>
</feature>
<feature type="transmembrane region" description="Helical" evidence="2">
    <location>
        <begin position="29"/>
        <end position="50"/>
    </location>
</feature>
<organism evidence="3 4">
    <name type="scientific">Streptomyces hyaluromycini</name>
    <dbReference type="NCBI Taxonomy" id="1377993"/>
    <lineage>
        <taxon>Bacteria</taxon>
        <taxon>Bacillati</taxon>
        <taxon>Actinomycetota</taxon>
        <taxon>Actinomycetes</taxon>
        <taxon>Kitasatosporales</taxon>
        <taxon>Streptomycetaceae</taxon>
        <taxon>Streptomyces</taxon>
    </lineage>
</organism>
<keyword evidence="2" id="KW-0812">Transmembrane</keyword>
<reference evidence="3 4" key="1">
    <citation type="submission" date="2024-06" db="EMBL/GenBank/DDBJ databases">
        <title>The Natural Products Discovery Center: Release of the First 8490 Sequenced Strains for Exploring Actinobacteria Biosynthetic Diversity.</title>
        <authorList>
            <person name="Kalkreuter E."/>
            <person name="Kautsar S.A."/>
            <person name="Yang D."/>
            <person name="Bader C.D."/>
            <person name="Teijaro C.N."/>
            <person name="Fluegel L."/>
            <person name="Davis C.M."/>
            <person name="Simpson J.R."/>
            <person name="Lauterbach L."/>
            <person name="Steele A.D."/>
            <person name="Gui C."/>
            <person name="Meng S."/>
            <person name="Li G."/>
            <person name="Viehrig K."/>
            <person name="Ye F."/>
            <person name="Su P."/>
            <person name="Kiefer A.F."/>
            <person name="Nichols A."/>
            <person name="Cepeda A.J."/>
            <person name="Yan W."/>
            <person name="Fan B."/>
            <person name="Jiang Y."/>
            <person name="Adhikari A."/>
            <person name="Zheng C.-J."/>
            <person name="Schuster L."/>
            <person name="Cowan T.M."/>
            <person name="Smanski M.J."/>
            <person name="Chevrette M.G."/>
            <person name="De Carvalho L.P.S."/>
            <person name="Shen B."/>
        </authorList>
    </citation>
    <scope>NUCLEOTIDE SEQUENCE [LARGE SCALE GENOMIC DNA]</scope>
    <source>
        <strain evidence="3 4">NPDC000234</strain>
    </source>
</reference>
<evidence type="ECO:0008006" key="5">
    <source>
        <dbReference type="Google" id="ProtNLM"/>
    </source>
</evidence>
<feature type="region of interest" description="Disordered" evidence="1">
    <location>
        <begin position="67"/>
        <end position="92"/>
    </location>
</feature>
<accession>A0ABV1WNT9</accession>
<dbReference type="Proteomes" id="UP001474181">
    <property type="component" value="Unassembled WGS sequence"/>
</dbReference>